<keyword evidence="6" id="KW-0029">Amino-acid transport</keyword>
<feature type="transmembrane region" description="Helical" evidence="10">
    <location>
        <begin position="163"/>
        <end position="182"/>
    </location>
</feature>
<feature type="transmembrane region" description="Helical" evidence="10">
    <location>
        <begin position="20"/>
        <end position="41"/>
    </location>
</feature>
<evidence type="ECO:0000256" key="10">
    <source>
        <dbReference type="SAM" id="Phobius"/>
    </source>
</evidence>
<keyword evidence="5 10" id="KW-0812">Transmembrane</keyword>
<evidence type="ECO:0000256" key="2">
    <source>
        <dbReference type="ARBA" id="ARBA00022448"/>
    </source>
</evidence>
<dbReference type="EMBL" id="JBIAZU010000004">
    <property type="protein sequence ID" value="MFF5292345.1"/>
    <property type="molecule type" value="Genomic_DNA"/>
</dbReference>
<dbReference type="PANTHER" id="PTHR11795">
    <property type="entry name" value="BRANCHED-CHAIN AMINO ACID TRANSPORT SYSTEM PERMEASE PROTEIN LIVH"/>
    <property type="match status" value="1"/>
</dbReference>
<feature type="transmembrane region" description="Helical" evidence="10">
    <location>
        <begin position="115"/>
        <end position="135"/>
    </location>
</feature>
<sequence length="316" mass="33217">MNFSGLIDNFGPLTVAGLAQGAIIALFALGYTLVYGVLRLINFAHSEVFLVGTYACLIIWGWFGLDQNSARPDFGAMLGYMALGLVAAIVVSGTVALGVELVAYRPLRRRNAPPLAFLITAIGASLAISEFVGVATHRNQRGVPPIIQARTVITIGNTHITNLQILIIALALVMMFVLDRFINGSRLGRGIRAVAQNPDSAALMGVNKSRVISLVFLLGGLMAGIAAVMYDLKIGVTKYDAGFLLGIDAFTAAVLGGIGNLRGALLGGLLLGVLQSWAAGLFGSNWLHAAAFVLLVLILMFRPSGLLGESLGRARA</sequence>
<gene>
    <name evidence="11" type="ORF">ACFY35_23125</name>
</gene>
<reference evidence="11 12" key="1">
    <citation type="submission" date="2024-10" db="EMBL/GenBank/DDBJ databases">
        <title>The Natural Products Discovery Center: Release of the First 8490 Sequenced Strains for Exploring Actinobacteria Biosynthetic Diversity.</title>
        <authorList>
            <person name="Kalkreuter E."/>
            <person name="Kautsar S.A."/>
            <person name="Yang D."/>
            <person name="Bader C.D."/>
            <person name="Teijaro C.N."/>
            <person name="Fluegel L."/>
            <person name="Davis C.M."/>
            <person name="Simpson J.R."/>
            <person name="Lauterbach L."/>
            <person name="Steele A.D."/>
            <person name="Gui C."/>
            <person name="Meng S."/>
            <person name="Li G."/>
            <person name="Viehrig K."/>
            <person name="Ye F."/>
            <person name="Su P."/>
            <person name="Kiefer A.F."/>
            <person name="Nichols A."/>
            <person name="Cepeda A.J."/>
            <person name="Yan W."/>
            <person name="Fan B."/>
            <person name="Jiang Y."/>
            <person name="Adhikari A."/>
            <person name="Zheng C.-J."/>
            <person name="Schuster L."/>
            <person name="Cowan T.M."/>
            <person name="Smanski M.J."/>
            <person name="Chevrette M.G."/>
            <person name="De Carvalho L.P.S."/>
            <person name="Shen B."/>
        </authorList>
    </citation>
    <scope>NUCLEOTIDE SEQUENCE [LARGE SCALE GENOMIC DNA]</scope>
    <source>
        <strain evidence="11 12">NPDC000087</strain>
    </source>
</reference>
<evidence type="ECO:0000256" key="4">
    <source>
        <dbReference type="ARBA" id="ARBA00022519"/>
    </source>
</evidence>
<dbReference type="InterPro" id="IPR052157">
    <property type="entry name" value="BCAA_transport_permease"/>
</dbReference>
<evidence type="ECO:0000256" key="7">
    <source>
        <dbReference type="ARBA" id="ARBA00022989"/>
    </source>
</evidence>
<dbReference type="PANTHER" id="PTHR11795:SF371">
    <property type="entry name" value="HIGH-AFFINITY BRANCHED-CHAIN AMINO ACID TRANSPORT SYSTEM PERMEASE PROTEIN LIVH"/>
    <property type="match status" value="1"/>
</dbReference>
<feature type="transmembrane region" description="Helical" evidence="10">
    <location>
        <begin position="289"/>
        <end position="308"/>
    </location>
</feature>
<evidence type="ECO:0000313" key="11">
    <source>
        <dbReference type="EMBL" id="MFF5292345.1"/>
    </source>
</evidence>
<feature type="transmembrane region" description="Helical" evidence="10">
    <location>
        <begin position="211"/>
        <end position="229"/>
    </location>
</feature>
<comment type="subcellular location">
    <subcellularLocation>
        <location evidence="1">Cell membrane</location>
        <topology evidence="1">Multi-pass membrane protein</topology>
    </subcellularLocation>
</comment>
<organism evidence="11 12">
    <name type="scientific">Paractinoplanes globisporus</name>
    <dbReference type="NCBI Taxonomy" id="113565"/>
    <lineage>
        <taxon>Bacteria</taxon>
        <taxon>Bacillati</taxon>
        <taxon>Actinomycetota</taxon>
        <taxon>Actinomycetes</taxon>
        <taxon>Micromonosporales</taxon>
        <taxon>Micromonosporaceae</taxon>
        <taxon>Paractinoplanes</taxon>
    </lineage>
</organism>
<comment type="caution">
    <text evidence="11">The sequence shown here is derived from an EMBL/GenBank/DDBJ whole genome shotgun (WGS) entry which is preliminary data.</text>
</comment>
<name>A0ABW6WIH4_9ACTN</name>
<keyword evidence="8 10" id="KW-0472">Membrane</keyword>
<dbReference type="Proteomes" id="UP001602245">
    <property type="component" value="Unassembled WGS sequence"/>
</dbReference>
<dbReference type="RefSeq" id="WP_020513457.1">
    <property type="nucleotide sequence ID" value="NZ_JBIAZU010000004.1"/>
</dbReference>
<evidence type="ECO:0000256" key="9">
    <source>
        <dbReference type="ARBA" id="ARBA00037998"/>
    </source>
</evidence>
<feature type="transmembrane region" description="Helical" evidence="10">
    <location>
        <begin position="48"/>
        <end position="65"/>
    </location>
</feature>
<evidence type="ECO:0000256" key="6">
    <source>
        <dbReference type="ARBA" id="ARBA00022970"/>
    </source>
</evidence>
<proteinExistence type="inferred from homology"/>
<accession>A0ABW6WIH4</accession>
<keyword evidence="4" id="KW-0997">Cell inner membrane</keyword>
<evidence type="ECO:0000256" key="3">
    <source>
        <dbReference type="ARBA" id="ARBA00022475"/>
    </source>
</evidence>
<evidence type="ECO:0000313" key="12">
    <source>
        <dbReference type="Proteomes" id="UP001602245"/>
    </source>
</evidence>
<protein>
    <submittedName>
        <fullName evidence="11">Branched-chain amino acid ABC transporter permease</fullName>
    </submittedName>
</protein>
<comment type="similarity">
    <text evidence="9">Belongs to the binding-protein-dependent transport system permease family. LivHM subfamily.</text>
</comment>
<evidence type="ECO:0000256" key="8">
    <source>
        <dbReference type="ARBA" id="ARBA00023136"/>
    </source>
</evidence>
<keyword evidence="2" id="KW-0813">Transport</keyword>
<dbReference type="Pfam" id="PF02653">
    <property type="entry name" value="BPD_transp_2"/>
    <property type="match status" value="1"/>
</dbReference>
<feature type="transmembrane region" description="Helical" evidence="10">
    <location>
        <begin position="77"/>
        <end position="103"/>
    </location>
</feature>
<keyword evidence="12" id="KW-1185">Reference proteome</keyword>
<evidence type="ECO:0000256" key="1">
    <source>
        <dbReference type="ARBA" id="ARBA00004651"/>
    </source>
</evidence>
<dbReference type="CDD" id="cd06582">
    <property type="entry name" value="TM_PBP1_LivH_like"/>
    <property type="match status" value="1"/>
</dbReference>
<dbReference type="InterPro" id="IPR001851">
    <property type="entry name" value="ABC_transp_permease"/>
</dbReference>
<evidence type="ECO:0000256" key="5">
    <source>
        <dbReference type="ARBA" id="ARBA00022692"/>
    </source>
</evidence>
<keyword evidence="3" id="KW-1003">Cell membrane</keyword>
<keyword evidence="7 10" id="KW-1133">Transmembrane helix</keyword>